<evidence type="ECO:0000313" key="4">
    <source>
        <dbReference type="Proteomes" id="UP000003009"/>
    </source>
</evidence>
<evidence type="ECO:0008006" key="5">
    <source>
        <dbReference type="Google" id="ProtNLM"/>
    </source>
</evidence>
<dbReference type="AlphaFoldDB" id="C4GLN6"/>
<dbReference type="Proteomes" id="UP000003009">
    <property type="component" value="Unassembled WGS sequence"/>
</dbReference>
<feature type="region of interest" description="Disordered" evidence="1">
    <location>
        <begin position="28"/>
        <end position="48"/>
    </location>
</feature>
<dbReference type="RefSeq" id="WP_003797988.1">
    <property type="nucleotide sequence ID" value="NZ_GG665873.1"/>
</dbReference>
<sequence>MTVRISRVLLLSAAVALSACASKGEPAAAAEHETSRPAPQVEHRAAAQPASGTICRSIGSVAGKGKNDAYMCKASAVLNSAEAREVLDPSIRVSYGSTGSSTNVSRQSANATGKSTDETCQRAFLNAVKRFQSTAQRRNKRAIRLVSFYDRQVKGGNEYECHVGTFHSYVVLKGSYH</sequence>
<evidence type="ECO:0000256" key="2">
    <source>
        <dbReference type="SAM" id="SignalP"/>
    </source>
</evidence>
<proteinExistence type="predicted"/>
<dbReference type="PROSITE" id="PS51257">
    <property type="entry name" value="PROKAR_LIPOPROTEIN"/>
    <property type="match status" value="1"/>
</dbReference>
<organism evidence="3 4">
    <name type="scientific">Kingella oralis ATCC 51147</name>
    <dbReference type="NCBI Taxonomy" id="629741"/>
    <lineage>
        <taxon>Bacteria</taxon>
        <taxon>Pseudomonadati</taxon>
        <taxon>Pseudomonadota</taxon>
        <taxon>Betaproteobacteria</taxon>
        <taxon>Neisseriales</taxon>
        <taxon>Neisseriaceae</taxon>
        <taxon>Kingella</taxon>
    </lineage>
</organism>
<dbReference type="GeneID" id="84907928"/>
<dbReference type="EMBL" id="ACJW02000005">
    <property type="protein sequence ID" value="EEP67037.1"/>
    <property type="molecule type" value="Genomic_DNA"/>
</dbReference>
<keyword evidence="4" id="KW-1185">Reference proteome</keyword>
<accession>C4GLN6</accession>
<feature type="chain" id="PRO_5002936818" description="Excinuclease ATPase subunit" evidence="2">
    <location>
        <begin position="22"/>
        <end position="177"/>
    </location>
</feature>
<evidence type="ECO:0000256" key="1">
    <source>
        <dbReference type="SAM" id="MobiDB-lite"/>
    </source>
</evidence>
<feature type="compositionally biased region" description="Basic and acidic residues" evidence="1">
    <location>
        <begin position="30"/>
        <end position="45"/>
    </location>
</feature>
<dbReference type="HOGENOM" id="CLU_129787_0_0_4"/>
<name>C4GLN6_9NEIS</name>
<dbReference type="STRING" id="629741.GCWU000324_02607"/>
<reference evidence="3" key="1">
    <citation type="submission" date="2009-04" db="EMBL/GenBank/DDBJ databases">
        <authorList>
            <person name="Weinstock G."/>
            <person name="Sodergren E."/>
            <person name="Clifton S."/>
            <person name="Fulton L."/>
            <person name="Fulton B."/>
            <person name="Courtney L."/>
            <person name="Fronick C."/>
            <person name="Harrison M."/>
            <person name="Strong C."/>
            <person name="Farmer C."/>
            <person name="Delahaunty K."/>
            <person name="Markovic C."/>
            <person name="Hall O."/>
            <person name="Minx P."/>
            <person name="Tomlinson C."/>
            <person name="Mitreva M."/>
            <person name="Nelson J."/>
            <person name="Hou S."/>
            <person name="Wollam A."/>
            <person name="Pepin K.H."/>
            <person name="Johnson M."/>
            <person name="Bhonagiri V."/>
            <person name="Nash W.E."/>
            <person name="Warren W."/>
            <person name="Chinwalla A."/>
            <person name="Mardis E.R."/>
            <person name="Wilson R.K."/>
        </authorList>
    </citation>
    <scope>NUCLEOTIDE SEQUENCE [LARGE SCALE GENOMIC DNA]</scope>
    <source>
        <strain evidence="3">ATCC 51147</strain>
    </source>
</reference>
<keyword evidence="2" id="KW-0732">Signal</keyword>
<comment type="caution">
    <text evidence="3">The sequence shown here is derived from an EMBL/GenBank/DDBJ whole genome shotgun (WGS) entry which is preliminary data.</text>
</comment>
<feature type="signal peptide" evidence="2">
    <location>
        <begin position="1"/>
        <end position="21"/>
    </location>
</feature>
<protein>
    <recommendedName>
        <fullName evidence="5">Excinuclease ATPase subunit</fullName>
    </recommendedName>
</protein>
<evidence type="ECO:0000313" key="3">
    <source>
        <dbReference type="EMBL" id="EEP67037.1"/>
    </source>
</evidence>
<gene>
    <name evidence="3" type="ORF">GCWU000324_02607</name>
</gene>